<accession>A0A8R1IAR6</accession>
<dbReference type="Proteomes" id="UP000005237">
    <property type="component" value="Unassembled WGS sequence"/>
</dbReference>
<evidence type="ECO:0000256" key="1">
    <source>
        <dbReference type="SAM" id="SignalP"/>
    </source>
</evidence>
<reference evidence="3" key="1">
    <citation type="submission" date="2010-08" db="EMBL/GenBank/DDBJ databases">
        <authorList>
            <consortium name="Caenorhabditis japonica Sequencing Consortium"/>
            <person name="Wilson R.K."/>
        </authorList>
    </citation>
    <scope>NUCLEOTIDE SEQUENCE [LARGE SCALE GENOMIC DNA]</scope>
    <source>
        <strain evidence="3">DF5081</strain>
    </source>
</reference>
<reference evidence="2" key="2">
    <citation type="submission" date="2022-06" db="UniProtKB">
        <authorList>
            <consortium name="EnsemblMetazoa"/>
        </authorList>
    </citation>
    <scope>IDENTIFICATION</scope>
    <source>
        <strain evidence="2">DF5081</strain>
    </source>
</reference>
<dbReference type="EnsemblMetazoa" id="CJA20728.1">
    <property type="protein sequence ID" value="CJA20728.1"/>
    <property type="gene ID" value="WBGene00176300"/>
</dbReference>
<keyword evidence="1" id="KW-0732">Signal</keyword>
<organism evidence="2 3">
    <name type="scientific">Caenorhabditis japonica</name>
    <dbReference type="NCBI Taxonomy" id="281687"/>
    <lineage>
        <taxon>Eukaryota</taxon>
        <taxon>Metazoa</taxon>
        <taxon>Ecdysozoa</taxon>
        <taxon>Nematoda</taxon>
        <taxon>Chromadorea</taxon>
        <taxon>Rhabditida</taxon>
        <taxon>Rhabditina</taxon>
        <taxon>Rhabditomorpha</taxon>
        <taxon>Rhabditoidea</taxon>
        <taxon>Rhabditidae</taxon>
        <taxon>Peloderinae</taxon>
        <taxon>Caenorhabditis</taxon>
    </lineage>
</organism>
<evidence type="ECO:0000313" key="2">
    <source>
        <dbReference type="EnsemblMetazoa" id="CJA20728.1"/>
    </source>
</evidence>
<protein>
    <submittedName>
        <fullName evidence="2">Uncharacterized protein</fullName>
    </submittedName>
</protein>
<sequence length="106" mass="12283">MSNRLVVAILILSAAVSAQIFFSNDVMFDYPEEEPVVNYAPYFDDYPAVLPEYRAFNLPPQSYSRQMWNGCGCASAKTYGDYIKARPKALRSRNHDERLYSFYQMM</sequence>
<evidence type="ECO:0000313" key="3">
    <source>
        <dbReference type="Proteomes" id="UP000005237"/>
    </source>
</evidence>
<proteinExistence type="predicted"/>
<dbReference type="AlphaFoldDB" id="A0A8R1IAR6"/>
<feature type="chain" id="PRO_5035760586" evidence="1">
    <location>
        <begin position="19"/>
        <end position="106"/>
    </location>
</feature>
<feature type="signal peptide" evidence="1">
    <location>
        <begin position="1"/>
        <end position="18"/>
    </location>
</feature>
<keyword evidence="3" id="KW-1185">Reference proteome</keyword>
<name>A0A8R1IAR6_CAEJA</name>